<name>A0AAV9XJV8_9PEZI</name>
<feature type="coiled-coil region" evidence="1">
    <location>
        <begin position="46"/>
        <end position="103"/>
    </location>
</feature>
<organism evidence="2 3">
    <name type="scientific">Orbilia ellipsospora</name>
    <dbReference type="NCBI Taxonomy" id="2528407"/>
    <lineage>
        <taxon>Eukaryota</taxon>
        <taxon>Fungi</taxon>
        <taxon>Dikarya</taxon>
        <taxon>Ascomycota</taxon>
        <taxon>Pezizomycotina</taxon>
        <taxon>Orbiliomycetes</taxon>
        <taxon>Orbiliales</taxon>
        <taxon>Orbiliaceae</taxon>
        <taxon>Orbilia</taxon>
    </lineage>
</organism>
<accession>A0AAV9XJV8</accession>
<evidence type="ECO:0000313" key="3">
    <source>
        <dbReference type="Proteomes" id="UP001365542"/>
    </source>
</evidence>
<comment type="caution">
    <text evidence="2">The sequence shown here is derived from an EMBL/GenBank/DDBJ whole genome shotgun (WGS) entry which is preliminary data.</text>
</comment>
<evidence type="ECO:0000256" key="1">
    <source>
        <dbReference type="SAM" id="Coils"/>
    </source>
</evidence>
<gene>
    <name evidence="2" type="ORF">TWF694_007649</name>
</gene>
<dbReference type="AlphaFoldDB" id="A0AAV9XJV8"/>
<proteinExistence type="predicted"/>
<dbReference type="EMBL" id="JAVHJO010000003">
    <property type="protein sequence ID" value="KAK6541871.1"/>
    <property type="molecule type" value="Genomic_DNA"/>
</dbReference>
<dbReference type="Proteomes" id="UP001365542">
    <property type="component" value="Unassembled WGS sequence"/>
</dbReference>
<reference evidence="2 3" key="1">
    <citation type="submission" date="2019-10" db="EMBL/GenBank/DDBJ databases">
        <authorList>
            <person name="Palmer J.M."/>
        </authorList>
    </citation>
    <scope>NUCLEOTIDE SEQUENCE [LARGE SCALE GENOMIC DNA]</scope>
    <source>
        <strain evidence="2 3">TWF694</strain>
    </source>
</reference>
<protein>
    <submittedName>
        <fullName evidence="2">Uncharacterized protein</fullName>
    </submittedName>
</protein>
<keyword evidence="3" id="KW-1185">Reference proteome</keyword>
<keyword evidence="1" id="KW-0175">Coiled coil</keyword>
<sequence>MSAIVPCQNLKDPQGNREIFEESFHVAHMHTIIKAFGNCKKLEKWVSKESHNIKDAAEALQEIQRELDTFLSEPHNVDIERYRENWEKEIENLGAEADKMAMLLPKRISQSKHLIKEAQKVDKAHKQKIAIVCEELPKFFWANGEPLKALLRFSKHIKFLLEEIPDIIEEELNMMAENRAVLRAVAKCREALLDIVNKAIKEYEGRNLLTSLNLELELDEGPRAFRRSLPGEFYSSCAAYKLEGESHL</sequence>
<evidence type="ECO:0000313" key="2">
    <source>
        <dbReference type="EMBL" id="KAK6541871.1"/>
    </source>
</evidence>